<evidence type="ECO:0000256" key="2">
    <source>
        <dbReference type="ARBA" id="ARBA00023002"/>
    </source>
</evidence>
<dbReference type="OrthoDB" id="66881at2759"/>
<dbReference type="Pfam" id="PF13738">
    <property type="entry name" value="Pyr_redox_3"/>
    <property type="match status" value="1"/>
</dbReference>
<keyword evidence="7" id="KW-1185">Reference proteome</keyword>
<accession>A0A811S099</accession>
<dbReference type="Proteomes" id="UP000604825">
    <property type="component" value="Unassembled WGS sequence"/>
</dbReference>
<name>A0A811S099_9POAL</name>
<evidence type="ECO:0000256" key="3">
    <source>
        <dbReference type="ARBA" id="ARBA00039148"/>
    </source>
</evidence>
<dbReference type="PANTHER" id="PTHR43539">
    <property type="entry name" value="FLAVIN-BINDING MONOOXYGENASE-LIKE PROTEIN (AFU_ORTHOLOGUE AFUA_4G09220)"/>
    <property type="match status" value="1"/>
</dbReference>
<dbReference type="SUPFAM" id="SSF51905">
    <property type="entry name" value="FAD/NAD(P)-binding domain"/>
    <property type="match status" value="1"/>
</dbReference>
<dbReference type="GO" id="GO:0050660">
    <property type="term" value="F:flavin adenine dinucleotide binding"/>
    <property type="evidence" value="ECO:0007669"/>
    <property type="project" value="InterPro"/>
</dbReference>
<evidence type="ECO:0000256" key="4">
    <source>
        <dbReference type="ARBA" id="ARBA00047707"/>
    </source>
</evidence>
<dbReference type="InterPro" id="IPR050982">
    <property type="entry name" value="Auxin_biosynth/cation_transpt"/>
</dbReference>
<dbReference type="AlphaFoldDB" id="A0A811S099"/>
<dbReference type="InterPro" id="IPR036188">
    <property type="entry name" value="FAD/NAD-bd_sf"/>
</dbReference>
<dbReference type="PRINTS" id="PR00411">
    <property type="entry name" value="PNDRDTASEI"/>
</dbReference>
<protein>
    <recommendedName>
        <fullName evidence="3">indole-3-pyruvate monooxygenase</fullName>
        <ecNumber evidence="3">1.14.13.168</ecNumber>
    </recommendedName>
</protein>
<sequence length="390" mass="41835">MAAAVAAAEDVIIVGAGQSGLAAAACLSLRGVRALVLERDDCVGSLWRKRAYDRLHLHLGKKYSALPHPDSAPTYLHRDDFAAYLDGYAARFAVRTRLRREVRCARYDPGTARWEVEAVDLGGTGQRERYAARFLVVASGENAEKFVPEVPGLEAFPGEVMHAAEYRSVEGMRGKAVLVVGSGNSGMEIAYDLAAAGAVTSSIVVRGELHLVTKEIWNVAMALYPYLPVWAIHKLVQLMCAVVFGDTSRHGLRRPAVGPFTMKLTTPAYPVVDVGTYAKIRSGEIRVLPAAVKSVRGNVVEFGDGNRPPSTPSSSPPATGAPSGSGSSEDGLIGDDGMAARSYPEHWKGDNGLYCAGMVRRGIYGSCEDAELIAADISKLLRPQQEQEHL</sequence>
<evidence type="ECO:0000256" key="1">
    <source>
        <dbReference type="ARBA" id="ARBA00009183"/>
    </source>
</evidence>
<dbReference type="GO" id="GO:0050661">
    <property type="term" value="F:NADP binding"/>
    <property type="evidence" value="ECO:0007669"/>
    <property type="project" value="InterPro"/>
</dbReference>
<dbReference type="GO" id="GO:0004499">
    <property type="term" value="F:N,N-dimethylaniline monooxygenase activity"/>
    <property type="evidence" value="ECO:0007669"/>
    <property type="project" value="InterPro"/>
</dbReference>
<dbReference type="EMBL" id="CAJGYO010000017">
    <property type="protein sequence ID" value="CAD6334740.1"/>
    <property type="molecule type" value="Genomic_DNA"/>
</dbReference>
<evidence type="ECO:0000313" key="7">
    <source>
        <dbReference type="Proteomes" id="UP000604825"/>
    </source>
</evidence>
<dbReference type="EC" id="1.14.13.168" evidence="3"/>
<dbReference type="PRINTS" id="PR00368">
    <property type="entry name" value="FADPNR"/>
</dbReference>
<organism evidence="6 7">
    <name type="scientific">Miscanthus lutarioriparius</name>
    <dbReference type="NCBI Taxonomy" id="422564"/>
    <lineage>
        <taxon>Eukaryota</taxon>
        <taxon>Viridiplantae</taxon>
        <taxon>Streptophyta</taxon>
        <taxon>Embryophyta</taxon>
        <taxon>Tracheophyta</taxon>
        <taxon>Spermatophyta</taxon>
        <taxon>Magnoliopsida</taxon>
        <taxon>Liliopsida</taxon>
        <taxon>Poales</taxon>
        <taxon>Poaceae</taxon>
        <taxon>PACMAD clade</taxon>
        <taxon>Panicoideae</taxon>
        <taxon>Andropogonodae</taxon>
        <taxon>Andropogoneae</taxon>
        <taxon>Saccharinae</taxon>
        <taxon>Miscanthus</taxon>
    </lineage>
</organism>
<dbReference type="PANTHER" id="PTHR43539:SF42">
    <property type="entry name" value="OS01G0273800 PROTEIN"/>
    <property type="match status" value="1"/>
</dbReference>
<feature type="compositionally biased region" description="Low complexity" evidence="5">
    <location>
        <begin position="316"/>
        <end position="328"/>
    </location>
</feature>
<gene>
    <name evidence="6" type="ORF">NCGR_LOCUS58838</name>
</gene>
<proteinExistence type="inferred from homology"/>
<evidence type="ECO:0000256" key="5">
    <source>
        <dbReference type="SAM" id="MobiDB-lite"/>
    </source>
</evidence>
<comment type="similarity">
    <text evidence="1">Belongs to the FMO family.</text>
</comment>
<comment type="caution">
    <text evidence="6">The sequence shown here is derived from an EMBL/GenBank/DDBJ whole genome shotgun (WGS) entry which is preliminary data.</text>
</comment>
<reference evidence="6" key="1">
    <citation type="submission" date="2020-10" db="EMBL/GenBank/DDBJ databases">
        <authorList>
            <person name="Han B."/>
            <person name="Lu T."/>
            <person name="Zhao Q."/>
            <person name="Huang X."/>
            <person name="Zhao Y."/>
        </authorList>
    </citation>
    <scope>NUCLEOTIDE SEQUENCE</scope>
</reference>
<evidence type="ECO:0000313" key="6">
    <source>
        <dbReference type="EMBL" id="CAD6334740.1"/>
    </source>
</evidence>
<keyword evidence="2" id="KW-0560">Oxidoreductase</keyword>
<comment type="catalytic activity">
    <reaction evidence="4">
        <text>indole-3-pyruvate + NADPH + O2 + H(+) = (indol-3-yl)acetate + CO2 + NADP(+) + H2O</text>
        <dbReference type="Rhea" id="RHEA:34331"/>
        <dbReference type="ChEBI" id="CHEBI:15377"/>
        <dbReference type="ChEBI" id="CHEBI:15378"/>
        <dbReference type="ChEBI" id="CHEBI:15379"/>
        <dbReference type="ChEBI" id="CHEBI:16526"/>
        <dbReference type="ChEBI" id="CHEBI:17640"/>
        <dbReference type="ChEBI" id="CHEBI:30854"/>
        <dbReference type="ChEBI" id="CHEBI:57783"/>
        <dbReference type="ChEBI" id="CHEBI:58349"/>
        <dbReference type="EC" id="1.14.13.168"/>
    </reaction>
</comment>
<feature type="region of interest" description="Disordered" evidence="5">
    <location>
        <begin position="301"/>
        <end position="339"/>
    </location>
</feature>
<dbReference type="GO" id="GO:0103075">
    <property type="term" value="F:indole-3-pyruvate monooxygenase activity"/>
    <property type="evidence" value="ECO:0007669"/>
    <property type="project" value="UniProtKB-EC"/>
</dbReference>
<dbReference type="Gene3D" id="3.50.50.60">
    <property type="entry name" value="FAD/NAD(P)-binding domain"/>
    <property type="match status" value="1"/>
</dbReference>